<evidence type="ECO:0000259" key="3">
    <source>
        <dbReference type="Pfam" id="PF13505"/>
    </source>
</evidence>
<protein>
    <recommendedName>
        <fullName evidence="3">Outer membrane protein beta-barrel domain-containing protein</fullName>
    </recommendedName>
</protein>
<dbReference type="Gene3D" id="2.40.160.20">
    <property type="match status" value="1"/>
</dbReference>
<dbReference type="Proteomes" id="UP000197068">
    <property type="component" value="Unassembled WGS sequence"/>
</dbReference>
<dbReference type="Pfam" id="PF13505">
    <property type="entry name" value="OMP_b-brl"/>
    <property type="match status" value="1"/>
</dbReference>
<feature type="signal peptide" evidence="2">
    <location>
        <begin position="1"/>
        <end position="20"/>
    </location>
</feature>
<dbReference type="EMBL" id="BDQM01000001">
    <property type="protein sequence ID" value="GAW94641.1"/>
    <property type="molecule type" value="Genomic_DNA"/>
</dbReference>
<sequence length="205" mass="22851">MRVVIAIAGVLALTSMPSMAKQALNFEITPLIGYRFGGNFDSSKEPEHHRIKLSEETSYGLLTAWSFDRERQGEFLISHYNTSFSQSDGFSASNSDLSITYAHIGGNVPISDGFMPFYIAGGFGLTHFVPKDEQLGNETRFSINIGLATKFELSEHISLRLDSRIYGTFFNSNSAIFCKQDTCAIYISSDIWFQSEVSAGLTYRF</sequence>
<evidence type="ECO:0000256" key="1">
    <source>
        <dbReference type="ARBA" id="ARBA00022729"/>
    </source>
</evidence>
<dbReference type="InterPro" id="IPR011250">
    <property type="entry name" value="OMP/PagP_B-barrel"/>
</dbReference>
<evidence type="ECO:0000313" key="5">
    <source>
        <dbReference type="Proteomes" id="UP000197068"/>
    </source>
</evidence>
<reference evidence="4 5" key="1">
    <citation type="submission" date="2017-06" db="EMBL/GenBank/DDBJ databases">
        <title>Whole Genome Sequences of Colwellia marinimaniae MTCD1.</title>
        <authorList>
            <person name="Kusumoto H."/>
            <person name="Inoue M."/>
            <person name="Tanikawa K."/>
            <person name="Maeji H."/>
            <person name="Cameron J.H."/>
            <person name="Bartlett D.H."/>
        </authorList>
    </citation>
    <scope>NUCLEOTIDE SEQUENCE [LARGE SCALE GENOMIC DNA]</scope>
    <source>
        <strain evidence="4 5">MTCD1</strain>
    </source>
</reference>
<name>A0ABQ0MQJ5_9GAMM</name>
<evidence type="ECO:0000313" key="4">
    <source>
        <dbReference type="EMBL" id="GAW94641.1"/>
    </source>
</evidence>
<keyword evidence="5" id="KW-1185">Reference proteome</keyword>
<evidence type="ECO:0000256" key="2">
    <source>
        <dbReference type="SAM" id="SignalP"/>
    </source>
</evidence>
<feature type="chain" id="PRO_5045867361" description="Outer membrane protein beta-barrel domain-containing protein" evidence="2">
    <location>
        <begin position="21"/>
        <end position="205"/>
    </location>
</feature>
<comment type="caution">
    <text evidence="4">The sequence shown here is derived from an EMBL/GenBank/DDBJ whole genome shotgun (WGS) entry which is preliminary data.</text>
</comment>
<proteinExistence type="predicted"/>
<dbReference type="InterPro" id="IPR027385">
    <property type="entry name" value="Beta-barrel_OMP"/>
</dbReference>
<feature type="domain" description="Outer membrane protein beta-barrel" evidence="3">
    <location>
        <begin position="57"/>
        <end position="205"/>
    </location>
</feature>
<accession>A0ABQ0MQJ5</accession>
<organism evidence="4 5">
    <name type="scientific">Colwellia marinimaniae</name>
    <dbReference type="NCBI Taxonomy" id="1513592"/>
    <lineage>
        <taxon>Bacteria</taxon>
        <taxon>Pseudomonadati</taxon>
        <taxon>Pseudomonadota</taxon>
        <taxon>Gammaproteobacteria</taxon>
        <taxon>Alteromonadales</taxon>
        <taxon>Colwelliaceae</taxon>
        <taxon>Colwellia</taxon>
    </lineage>
</organism>
<keyword evidence="1 2" id="KW-0732">Signal</keyword>
<gene>
    <name evidence="4" type="ORF">MTCD1_00237</name>
</gene>
<dbReference type="RefSeq" id="WP_057182307.1">
    <property type="nucleotide sequence ID" value="NZ_BDQM01000001.1"/>
</dbReference>
<dbReference type="SUPFAM" id="SSF56925">
    <property type="entry name" value="OMPA-like"/>
    <property type="match status" value="1"/>
</dbReference>